<keyword evidence="3" id="KW-0408">Iron</keyword>
<keyword evidence="1" id="KW-0001">2Fe-2S</keyword>
<dbReference type="Pfam" id="PF00355">
    <property type="entry name" value="Rieske"/>
    <property type="match status" value="1"/>
</dbReference>
<dbReference type="AlphaFoldDB" id="M5TXX0"/>
<name>M5TXX0_9BACT</name>
<evidence type="ECO:0000256" key="3">
    <source>
        <dbReference type="ARBA" id="ARBA00023004"/>
    </source>
</evidence>
<dbReference type="Gene3D" id="2.102.10.10">
    <property type="entry name" value="Rieske [2Fe-2S] iron-sulphur domain"/>
    <property type="match status" value="1"/>
</dbReference>
<keyword evidence="7" id="KW-1185">Reference proteome</keyword>
<evidence type="ECO:0000256" key="4">
    <source>
        <dbReference type="ARBA" id="ARBA00023014"/>
    </source>
</evidence>
<keyword evidence="2" id="KW-0479">Metal-binding</keyword>
<reference evidence="6 7" key="1">
    <citation type="journal article" date="2013" name="Mar. Genomics">
        <title>Expression of sulfatases in Rhodopirellula baltica and the diversity of sulfatases in the genus Rhodopirellula.</title>
        <authorList>
            <person name="Wegner C.E."/>
            <person name="Richter-Heitmann T."/>
            <person name="Klindworth A."/>
            <person name="Klockow C."/>
            <person name="Richter M."/>
            <person name="Achstetter T."/>
            <person name="Glockner F.O."/>
            <person name="Harder J."/>
        </authorList>
    </citation>
    <scope>NUCLEOTIDE SEQUENCE [LARGE SCALE GENOMIC DNA]</scope>
    <source>
        <strain evidence="6 7">SM41</strain>
    </source>
</reference>
<organism evidence="6 7">
    <name type="scientific">Rhodopirellula sallentina SM41</name>
    <dbReference type="NCBI Taxonomy" id="1263870"/>
    <lineage>
        <taxon>Bacteria</taxon>
        <taxon>Pseudomonadati</taxon>
        <taxon>Planctomycetota</taxon>
        <taxon>Planctomycetia</taxon>
        <taxon>Pirellulales</taxon>
        <taxon>Pirellulaceae</taxon>
        <taxon>Rhodopirellula</taxon>
    </lineage>
</organism>
<dbReference type="InterPro" id="IPR017941">
    <property type="entry name" value="Rieske_2Fe-2S"/>
</dbReference>
<dbReference type="EC" id="1.10.9.1" evidence="6"/>
<dbReference type="PANTHER" id="PTHR21496">
    <property type="entry name" value="FERREDOXIN-RELATED"/>
    <property type="match status" value="1"/>
</dbReference>
<keyword evidence="6" id="KW-0560">Oxidoreductase</keyword>
<sequence length="131" mass="14671">MVASTNRDISPENRRWHTVARIADAPAENTTQRTVPKSQIDSEDDIAMEVLVESRVVAVFRHAGQWFALDGMCSHQGGPLAEGVVRDGCVTCPWHGWQYDLATGIQMINQQPLQESFPVRLVEDRIEISID</sequence>
<dbReference type="EMBL" id="ANOH01000308">
    <property type="protein sequence ID" value="EMI54035.1"/>
    <property type="molecule type" value="Genomic_DNA"/>
</dbReference>
<evidence type="ECO:0000256" key="1">
    <source>
        <dbReference type="ARBA" id="ARBA00022714"/>
    </source>
</evidence>
<comment type="caution">
    <text evidence="6">The sequence shown here is derived from an EMBL/GenBank/DDBJ whole genome shotgun (WGS) entry which is preliminary data.</text>
</comment>
<dbReference type="InterPro" id="IPR036922">
    <property type="entry name" value="Rieske_2Fe-2S_sf"/>
</dbReference>
<dbReference type="CDD" id="cd03467">
    <property type="entry name" value="Rieske"/>
    <property type="match status" value="1"/>
</dbReference>
<dbReference type="SUPFAM" id="SSF50022">
    <property type="entry name" value="ISP domain"/>
    <property type="match status" value="1"/>
</dbReference>
<accession>M5TXX0</accession>
<dbReference type="PROSITE" id="PS51296">
    <property type="entry name" value="RIESKE"/>
    <property type="match status" value="1"/>
</dbReference>
<dbReference type="GO" id="GO:0046872">
    <property type="term" value="F:metal ion binding"/>
    <property type="evidence" value="ECO:0007669"/>
    <property type="project" value="UniProtKB-KW"/>
</dbReference>
<gene>
    <name evidence="6" type="ORF">RSSM_04536</name>
</gene>
<dbReference type="Proteomes" id="UP000011885">
    <property type="component" value="Unassembled WGS sequence"/>
</dbReference>
<feature type="domain" description="Rieske" evidence="5">
    <location>
        <begin position="32"/>
        <end position="128"/>
    </location>
</feature>
<proteinExistence type="predicted"/>
<evidence type="ECO:0000313" key="7">
    <source>
        <dbReference type="Proteomes" id="UP000011885"/>
    </source>
</evidence>
<dbReference type="GO" id="GO:0016491">
    <property type="term" value="F:oxidoreductase activity"/>
    <property type="evidence" value="ECO:0007669"/>
    <property type="project" value="UniProtKB-KW"/>
</dbReference>
<evidence type="ECO:0000259" key="5">
    <source>
        <dbReference type="PROSITE" id="PS51296"/>
    </source>
</evidence>
<dbReference type="GO" id="GO:0051537">
    <property type="term" value="F:2 iron, 2 sulfur cluster binding"/>
    <property type="evidence" value="ECO:0007669"/>
    <property type="project" value="UniProtKB-KW"/>
</dbReference>
<dbReference type="PATRIC" id="fig|1263870.3.peg.4800"/>
<protein>
    <submittedName>
        <fullName evidence="6">Rieske [2Fe-2S] iron-sulfur domain protein</fullName>
        <ecNumber evidence="6">1.10.9.1</ecNumber>
    </submittedName>
</protein>
<evidence type="ECO:0000256" key="2">
    <source>
        <dbReference type="ARBA" id="ARBA00022723"/>
    </source>
</evidence>
<dbReference type="PANTHER" id="PTHR21496:SF23">
    <property type="entry name" value="3-PHENYLPROPIONATE_CINNAMIC ACID DIOXYGENASE FERREDOXIN SUBUNIT"/>
    <property type="match status" value="1"/>
</dbReference>
<evidence type="ECO:0000313" key="6">
    <source>
        <dbReference type="EMBL" id="EMI54035.1"/>
    </source>
</evidence>
<keyword evidence="4" id="KW-0411">Iron-sulfur</keyword>